<dbReference type="AlphaFoldDB" id="A0A0A9HAR1"/>
<evidence type="ECO:0000313" key="1">
    <source>
        <dbReference type="EMBL" id="JAE32899.1"/>
    </source>
</evidence>
<sequence length="16" mass="1672">MEAQELCCGSSGEGRD</sequence>
<reference evidence="1" key="1">
    <citation type="submission" date="2014-09" db="EMBL/GenBank/DDBJ databases">
        <authorList>
            <person name="Magalhaes I.L.F."/>
            <person name="Oliveira U."/>
            <person name="Santos F.R."/>
            <person name="Vidigal T.H.D.A."/>
            <person name="Brescovit A.D."/>
            <person name="Santos A.J."/>
        </authorList>
    </citation>
    <scope>NUCLEOTIDE SEQUENCE</scope>
    <source>
        <tissue evidence="1">Shoot tissue taken approximately 20 cm above the soil surface</tissue>
    </source>
</reference>
<organism evidence="1">
    <name type="scientific">Arundo donax</name>
    <name type="common">Giant reed</name>
    <name type="synonym">Donax arundinaceus</name>
    <dbReference type="NCBI Taxonomy" id="35708"/>
    <lineage>
        <taxon>Eukaryota</taxon>
        <taxon>Viridiplantae</taxon>
        <taxon>Streptophyta</taxon>
        <taxon>Embryophyta</taxon>
        <taxon>Tracheophyta</taxon>
        <taxon>Spermatophyta</taxon>
        <taxon>Magnoliopsida</taxon>
        <taxon>Liliopsida</taxon>
        <taxon>Poales</taxon>
        <taxon>Poaceae</taxon>
        <taxon>PACMAD clade</taxon>
        <taxon>Arundinoideae</taxon>
        <taxon>Arundineae</taxon>
        <taxon>Arundo</taxon>
    </lineage>
</organism>
<name>A0A0A9HAR1_ARUDO</name>
<protein>
    <submittedName>
        <fullName evidence="1">Uncharacterized protein</fullName>
    </submittedName>
</protein>
<accession>A0A0A9HAR1</accession>
<reference evidence="1" key="2">
    <citation type="journal article" date="2015" name="Data Brief">
        <title>Shoot transcriptome of the giant reed, Arundo donax.</title>
        <authorList>
            <person name="Barrero R.A."/>
            <person name="Guerrero F.D."/>
            <person name="Moolhuijzen P."/>
            <person name="Goolsby J.A."/>
            <person name="Tidwell J."/>
            <person name="Bellgard S.E."/>
            <person name="Bellgard M.I."/>
        </authorList>
    </citation>
    <scope>NUCLEOTIDE SEQUENCE</scope>
    <source>
        <tissue evidence="1">Shoot tissue taken approximately 20 cm above the soil surface</tissue>
    </source>
</reference>
<proteinExistence type="predicted"/>
<dbReference type="EMBL" id="GBRH01164997">
    <property type="protein sequence ID" value="JAE32899.1"/>
    <property type="molecule type" value="Transcribed_RNA"/>
</dbReference>